<organism evidence="4 5">
    <name type="scientific">Haemonchus contortus</name>
    <name type="common">Barber pole worm</name>
    <dbReference type="NCBI Taxonomy" id="6289"/>
    <lineage>
        <taxon>Eukaryota</taxon>
        <taxon>Metazoa</taxon>
        <taxon>Ecdysozoa</taxon>
        <taxon>Nematoda</taxon>
        <taxon>Chromadorea</taxon>
        <taxon>Rhabditida</taxon>
        <taxon>Rhabditina</taxon>
        <taxon>Rhabditomorpha</taxon>
        <taxon>Strongyloidea</taxon>
        <taxon>Trichostrongylidae</taxon>
        <taxon>Haemonchus</taxon>
    </lineage>
</organism>
<sequence length="303" mass="34321">MCEAIRKGFGRIFLSNSTSIFKNLAYEEYLLRTTNIGEGGEVIFMWSNKPAVVVGRHQNPWLEANIPFLKEYNIDLARRHSGGGTVYHDRGNLNISILTTTKSHCRRRNLASISKALNARFAVDIVPTKRDDMELQPGSRKCSGTAARITREKSYHHLTLLIEADLMLLSAALKSPFRDCIRTNASRSVRAPAVGFLKQDDSSVEVHTARDVLVEHFASQFEECPVDEVDVDEEVVRNEQCTKILCDLTDWQWIFGKTPKFWFESGDTKQYVEAGIIKECSLGNVGKRFDPIIPTHRVMSEQI</sequence>
<name>A0A7I4YBD7_HAECO</name>
<dbReference type="PANTHER" id="PTHR12561:SF3">
    <property type="entry name" value="LIPOYLTRANSFERASE 1, MITOCHONDRIAL"/>
    <property type="match status" value="1"/>
</dbReference>
<dbReference type="GO" id="GO:0005739">
    <property type="term" value="C:mitochondrion"/>
    <property type="evidence" value="ECO:0007669"/>
    <property type="project" value="TreeGrafter"/>
</dbReference>
<accession>A0A7I4YBD7</accession>
<evidence type="ECO:0000313" key="4">
    <source>
        <dbReference type="Proteomes" id="UP000025227"/>
    </source>
</evidence>
<dbReference type="GO" id="GO:0009249">
    <property type="term" value="P:protein lipoylation"/>
    <property type="evidence" value="ECO:0007669"/>
    <property type="project" value="InterPro"/>
</dbReference>
<keyword evidence="4" id="KW-1185">Reference proteome</keyword>
<dbReference type="GO" id="GO:0017118">
    <property type="term" value="F:lipoyltransferase activity"/>
    <property type="evidence" value="ECO:0007669"/>
    <property type="project" value="TreeGrafter"/>
</dbReference>
<dbReference type="SUPFAM" id="SSF55681">
    <property type="entry name" value="Class II aaRS and biotin synthetases"/>
    <property type="match status" value="1"/>
</dbReference>
<dbReference type="InterPro" id="IPR004562">
    <property type="entry name" value="LipoylTrfase_LipoateP_Ligase"/>
</dbReference>
<evidence type="ECO:0000256" key="1">
    <source>
        <dbReference type="ARBA" id="ARBA00005085"/>
    </source>
</evidence>
<reference evidence="5" key="1">
    <citation type="submission" date="2020-12" db="UniProtKB">
        <authorList>
            <consortium name="WormBaseParasite"/>
        </authorList>
    </citation>
    <scope>IDENTIFICATION</scope>
    <source>
        <strain evidence="5">MHco3</strain>
    </source>
</reference>
<dbReference type="OMA" id="MYLIEPK"/>
<dbReference type="InterPro" id="IPR045864">
    <property type="entry name" value="aa-tRNA-synth_II/BPL/LPL"/>
</dbReference>
<evidence type="ECO:0000259" key="3">
    <source>
        <dbReference type="PROSITE" id="PS51733"/>
    </source>
</evidence>
<dbReference type="Pfam" id="PF21948">
    <property type="entry name" value="LplA-B_cat"/>
    <property type="match status" value="1"/>
</dbReference>
<dbReference type="PANTHER" id="PTHR12561">
    <property type="entry name" value="LIPOATE-PROTEIN LIGASE"/>
    <property type="match status" value="1"/>
</dbReference>
<evidence type="ECO:0000256" key="2">
    <source>
        <dbReference type="ARBA" id="ARBA00008242"/>
    </source>
</evidence>
<dbReference type="Gene3D" id="3.30.930.10">
    <property type="entry name" value="Bira Bifunctional Protein, Domain 2"/>
    <property type="match status" value="1"/>
</dbReference>
<dbReference type="Proteomes" id="UP000025227">
    <property type="component" value="Unplaced"/>
</dbReference>
<dbReference type="PROSITE" id="PS51733">
    <property type="entry name" value="BPL_LPL_CATALYTIC"/>
    <property type="match status" value="1"/>
</dbReference>
<dbReference type="CDD" id="cd16443">
    <property type="entry name" value="LplA"/>
    <property type="match status" value="1"/>
</dbReference>
<comment type="pathway">
    <text evidence="1">Protein modification; protein lipoylation via exogenous pathway; protein N(6)-(lipoyl)lysine from lipoate: step 2/2.</text>
</comment>
<proteinExistence type="inferred from homology"/>
<dbReference type="WBParaSite" id="HCON_00076640-00001">
    <property type="protein sequence ID" value="HCON_00076640-00001"/>
    <property type="gene ID" value="HCON_00076640"/>
</dbReference>
<dbReference type="InterPro" id="IPR004143">
    <property type="entry name" value="BPL_LPL_catalytic"/>
</dbReference>
<protein>
    <submittedName>
        <fullName evidence="5">BPL/LPL catalytic domain-containing protein</fullName>
    </submittedName>
</protein>
<dbReference type="OrthoDB" id="1068471at2759"/>
<comment type="similarity">
    <text evidence="2">Belongs to the LplA family.</text>
</comment>
<dbReference type="UniPathway" id="UPA00537">
    <property type="reaction ID" value="UER00595"/>
</dbReference>
<feature type="domain" description="BPL/LPL catalytic" evidence="3">
    <location>
        <begin position="37"/>
        <end position="225"/>
    </location>
</feature>
<dbReference type="AlphaFoldDB" id="A0A7I4YBD7"/>
<evidence type="ECO:0000313" key="5">
    <source>
        <dbReference type="WBParaSite" id="HCON_00076640-00001"/>
    </source>
</evidence>